<evidence type="ECO:0000256" key="2">
    <source>
        <dbReference type="SAM" id="MobiDB-lite"/>
    </source>
</evidence>
<organism evidence="3 4">
    <name type="scientific">Tagetes erecta</name>
    <name type="common">African marigold</name>
    <dbReference type="NCBI Taxonomy" id="13708"/>
    <lineage>
        <taxon>Eukaryota</taxon>
        <taxon>Viridiplantae</taxon>
        <taxon>Streptophyta</taxon>
        <taxon>Embryophyta</taxon>
        <taxon>Tracheophyta</taxon>
        <taxon>Spermatophyta</taxon>
        <taxon>Magnoliopsida</taxon>
        <taxon>eudicotyledons</taxon>
        <taxon>Gunneridae</taxon>
        <taxon>Pentapetalae</taxon>
        <taxon>asterids</taxon>
        <taxon>campanulids</taxon>
        <taxon>Asterales</taxon>
        <taxon>Asteraceae</taxon>
        <taxon>Asteroideae</taxon>
        <taxon>Heliantheae alliance</taxon>
        <taxon>Tageteae</taxon>
        <taxon>Tagetes</taxon>
    </lineage>
</organism>
<dbReference type="EMBL" id="JAUHHV010000009">
    <property type="protein sequence ID" value="KAK1413103.1"/>
    <property type="molecule type" value="Genomic_DNA"/>
</dbReference>
<feature type="compositionally biased region" description="Basic and acidic residues" evidence="2">
    <location>
        <begin position="15"/>
        <end position="31"/>
    </location>
</feature>
<accession>A0AAD8NM29</accession>
<name>A0AAD8NM29_TARER</name>
<evidence type="ECO:0000313" key="3">
    <source>
        <dbReference type="EMBL" id="KAK1413103.1"/>
    </source>
</evidence>
<gene>
    <name evidence="3" type="ORF">QVD17_34868</name>
</gene>
<feature type="region of interest" description="Disordered" evidence="2">
    <location>
        <begin position="436"/>
        <end position="457"/>
    </location>
</feature>
<sequence length="480" mass="54286">MTKKTTRSSTASLRSPEKDFKSQNMLEHPEQENCSFTDPEIEALKMSGAFPPKTIFRPFDARAKSDFTSPEWVCFPAFPFGIGYTYPFPEFTARFFEVSGLSYAQTMPMIWRTLFKIEEIKRNQVVDFDLAELAYAYDIRAHGSNRFLLKIKPHQPHLVLKNTQNDPYWKYRFFFVKRSSLPDGEALPTRWLTKAPKLSELAPPVKTLTYRRVTAFLALDAEVRSFRPRTPEPEEISSTNISETNMSGSLRSGSRFLLDEIDSRVSKKKAAKTEAEKPIEIKGASSSIPPKPTPGKKRKSCDAAEPSMFSGMDFMETDKKLQDVLQAGRDQLINCYNETLVELHEAERTISDMKRMVAMRAKVTAQEKEALKLELETKHAAEMESMIETAKDSAALTVYEARLKMVKEANDPDFDRSLWKIEDWESVVADLKEKLAEEDTRGQAGSSGPADDGKGKQIAVVKAGVEKVVIQDDEGDKDKA</sequence>
<dbReference type="AlphaFoldDB" id="A0AAD8NM29"/>
<dbReference type="Proteomes" id="UP001229421">
    <property type="component" value="Unassembled WGS sequence"/>
</dbReference>
<feature type="coiled-coil region" evidence="1">
    <location>
        <begin position="336"/>
        <end position="376"/>
    </location>
</feature>
<feature type="region of interest" description="Disordered" evidence="2">
    <location>
        <begin position="267"/>
        <end position="303"/>
    </location>
</feature>
<feature type="region of interest" description="Disordered" evidence="2">
    <location>
        <begin position="1"/>
        <end position="32"/>
    </location>
</feature>
<feature type="compositionally biased region" description="Basic and acidic residues" evidence="2">
    <location>
        <begin position="267"/>
        <end position="280"/>
    </location>
</feature>
<comment type="caution">
    <text evidence="3">The sequence shown here is derived from an EMBL/GenBank/DDBJ whole genome shotgun (WGS) entry which is preliminary data.</text>
</comment>
<keyword evidence="4" id="KW-1185">Reference proteome</keyword>
<keyword evidence="1" id="KW-0175">Coiled coil</keyword>
<protein>
    <submittedName>
        <fullName evidence="3">Uncharacterized protein</fullName>
    </submittedName>
</protein>
<evidence type="ECO:0000256" key="1">
    <source>
        <dbReference type="SAM" id="Coils"/>
    </source>
</evidence>
<reference evidence="3" key="1">
    <citation type="journal article" date="2023" name="bioRxiv">
        <title>Improved chromosome-level genome assembly for marigold (Tagetes erecta).</title>
        <authorList>
            <person name="Jiang F."/>
            <person name="Yuan L."/>
            <person name="Wang S."/>
            <person name="Wang H."/>
            <person name="Xu D."/>
            <person name="Wang A."/>
            <person name="Fan W."/>
        </authorList>
    </citation>
    <scope>NUCLEOTIDE SEQUENCE</scope>
    <source>
        <strain evidence="3">WSJ</strain>
        <tissue evidence="3">Leaf</tissue>
    </source>
</reference>
<proteinExistence type="predicted"/>
<evidence type="ECO:0000313" key="4">
    <source>
        <dbReference type="Proteomes" id="UP001229421"/>
    </source>
</evidence>